<sequence>MAKLPPSDQRKFKIGLALGGGGPLSGIYEIGALRALDECLDGINFNDIDVYVGVSSGALIAANLANQITTAQMCRIFIINEPHGHPFHPHVFFQPAFKEYARSIMKVPGIFSRKLSHILSRPGDQSFLESLIDLVDALPDGLFTNEVLHQYLSVLYDGHGRTDDFRELRRKLFLVAADLDSGEAIRFGDEKYDHIPISKAVQASVACPGFYTPVEIEGRYYADGTLLKAMHASVALDEGADLVIGVNPLVPIDTDAAAECGTMESDSLREGGLAAVLGQTLRTFIHSRVELGMSAYEEQYPKSDIVLVQPRRDDATMLLSSVFSFKGRQEVCEHAYQMTRQDLLERYDDLAPIFERYGIRLNKSVLEDQNRSFQDRLYGTFGYTSSEQQGIFRQFYNWIAG</sequence>
<gene>
    <name evidence="6" type="ORF">GCM10022277_27770</name>
</gene>
<reference evidence="7" key="1">
    <citation type="journal article" date="2019" name="Int. J. Syst. Evol. Microbiol.">
        <title>The Global Catalogue of Microorganisms (GCM) 10K type strain sequencing project: providing services to taxonomists for standard genome sequencing and annotation.</title>
        <authorList>
            <consortium name="The Broad Institute Genomics Platform"/>
            <consortium name="The Broad Institute Genome Sequencing Center for Infectious Disease"/>
            <person name="Wu L."/>
            <person name="Ma J."/>
        </authorList>
    </citation>
    <scope>NUCLEOTIDE SEQUENCE [LARGE SCALE GENOMIC DNA]</scope>
    <source>
        <strain evidence="7">JCM 17551</strain>
    </source>
</reference>
<evidence type="ECO:0000313" key="6">
    <source>
        <dbReference type="EMBL" id="GAA3929644.1"/>
    </source>
</evidence>
<dbReference type="RefSeq" id="WP_344799149.1">
    <property type="nucleotide sequence ID" value="NZ_BAABBN010000007.1"/>
</dbReference>
<feature type="active site" description="Nucleophile" evidence="4">
    <location>
        <position position="55"/>
    </location>
</feature>
<keyword evidence="3 4" id="KW-0443">Lipid metabolism</keyword>
<accession>A0ABP7MVM0</accession>
<dbReference type="PROSITE" id="PS51635">
    <property type="entry name" value="PNPLA"/>
    <property type="match status" value="1"/>
</dbReference>
<keyword evidence="1 4" id="KW-0378">Hydrolase</keyword>
<dbReference type="Proteomes" id="UP001501565">
    <property type="component" value="Unassembled WGS sequence"/>
</dbReference>
<dbReference type="InterPro" id="IPR050301">
    <property type="entry name" value="NTE"/>
</dbReference>
<keyword evidence="7" id="KW-1185">Reference proteome</keyword>
<dbReference type="EMBL" id="BAABBN010000007">
    <property type="protein sequence ID" value="GAA3929644.1"/>
    <property type="molecule type" value="Genomic_DNA"/>
</dbReference>
<evidence type="ECO:0000259" key="5">
    <source>
        <dbReference type="PROSITE" id="PS51635"/>
    </source>
</evidence>
<evidence type="ECO:0000256" key="2">
    <source>
        <dbReference type="ARBA" id="ARBA00022963"/>
    </source>
</evidence>
<dbReference type="Gene3D" id="3.40.1090.10">
    <property type="entry name" value="Cytosolic phospholipase A2 catalytic domain"/>
    <property type="match status" value="2"/>
</dbReference>
<protein>
    <submittedName>
        <fullName evidence="6">Patatin-like phospholipase family protein</fullName>
    </submittedName>
</protein>
<dbReference type="PANTHER" id="PTHR14226">
    <property type="entry name" value="NEUROPATHY TARGET ESTERASE/SWISS CHEESE D.MELANOGASTER"/>
    <property type="match status" value="1"/>
</dbReference>
<evidence type="ECO:0000256" key="4">
    <source>
        <dbReference type="PROSITE-ProRule" id="PRU01161"/>
    </source>
</evidence>
<feature type="active site" description="Proton acceptor" evidence="4">
    <location>
        <position position="223"/>
    </location>
</feature>
<comment type="caution">
    <text evidence="6">The sequence shown here is derived from an EMBL/GenBank/DDBJ whole genome shotgun (WGS) entry which is preliminary data.</text>
</comment>
<dbReference type="PANTHER" id="PTHR14226:SF57">
    <property type="entry name" value="BLR7027 PROTEIN"/>
    <property type="match status" value="1"/>
</dbReference>
<dbReference type="Pfam" id="PF01734">
    <property type="entry name" value="Patatin"/>
    <property type="match status" value="1"/>
</dbReference>
<evidence type="ECO:0000313" key="7">
    <source>
        <dbReference type="Proteomes" id="UP001501565"/>
    </source>
</evidence>
<name>A0ABP7MVM0_9GAMM</name>
<organism evidence="6 7">
    <name type="scientific">Litoribacillus peritrichatus</name>
    <dbReference type="NCBI Taxonomy" id="718191"/>
    <lineage>
        <taxon>Bacteria</taxon>
        <taxon>Pseudomonadati</taxon>
        <taxon>Pseudomonadota</taxon>
        <taxon>Gammaproteobacteria</taxon>
        <taxon>Oceanospirillales</taxon>
        <taxon>Oceanospirillaceae</taxon>
        <taxon>Litoribacillus</taxon>
    </lineage>
</organism>
<feature type="domain" description="PNPLA" evidence="5">
    <location>
        <begin position="17"/>
        <end position="236"/>
    </location>
</feature>
<proteinExistence type="predicted"/>
<dbReference type="SUPFAM" id="SSF52151">
    <property type="entry name" value="FabD/lysophospholipase-like"/>
    <property type="match status" value="1"/>
</dbReference>
<keyword evidence="2 4" id="KW-0442">Lipid degradation</keyword>
<evidence type="ECO:0000256" key="1">
    <source>
        <dbReference type="ARBA" id="ARBA00022801"/>
    </source>
</evidence>
<comment type="caution">
    <text evidence="4">Lacks conserved residue(s) required for the propagation of feature annotation.</text>
</comment>
<dbReference type="InterPro" id="IPR016035">
    <property type="entry name" value="Acyl_Trfase/lysoPLipase"/>
</dbReference>
<evidence type="ECO:0000256" key="3">
    <source>
        <dbReference type="ARBA" id="ARBA00023098"/>
    </source>
</evidence>
<dbReference type="InterPro" id="IPR002641">
    <property type="entry name" value="PNPLA_dom"/>
</dbReference>
<feature type="short sequence motif" description="GXSXG" evidence="4">
    <location>
        <begin position="53"/>
        <end position="57"/>
    </location>
</feature>